<evidence type="ECO:0000313" key="3">
    <source>
        <dbReference type="Proteomes" id="UP000799640"/>
    </source>
</evidence>
<feature type="non-terminal residue" evidence="2">
    <location>
        <position position="214"/>
    </location>
</feature>
<dbReference type="AlphaFoldDB" id="A0A6G1HIW8"/>
<dbReference type="EMBL" id="ML996711">
    <property type="protein sequence ID" value="KAF2395796.1"/>
    <property type="molecule type" value="Genomic_DNA"/>
</dbReference>
<accession>A0A6G1HIW8</accession>
<keyword evidence="3" id="KW-1185">Reference proteome</keyword>
<dbReference type="Proteomes" id="UP000799640">
    <property type="component" value="Unassembled WGS sequence"/>
</dbReference>
<proteinExistence type="predicted"/>
<feature type="domain" description="Asl1-like glycosyl hydrolase catalytic" evidence="1">
    <location>
        <begin position="1"/>
        <end position="193"/>
    </location>
</feature>
<dbReference type="GO" id="GO:0009277">
    <property type="term" value="C:fungal-type cell wall"/>
    <property type="evidence" value="ECO:0007669"/>
    <property type="project" value="TreeGrafter"/>
</dbReference>
<dbReference type="InterPro" id="IPR053183">
    <property type="entry name" value="ASL1"/>
</dbReference>
<evidence type="ECO:0000259" key="1">
    <source>
        <dbReference type="Pfam" id="PF11790"/>
    </source>
</evidence>
<organism evidence="2 3">
    <name type="scientific">Trichodelitschia bisporula</name>
    <dbReference type="NCBI Taxonomy" id="703511"/>
    <lineage>
        <taxon>Eukaryota</taxon>
        <taxon>Fungi</taxon>
        <taxon>Dikarya</taxon>
        <taxon>Ascomycota</taxon>
        <taxon>Pezizomycotina</taxon>
        <taxon>Dothideomycetes</taxon>
        <taxon>Dothideomycetes incertae sedis</taxon>
        <taxon>Phaeotrichales</taxon>
        <taxon>Phaeotrichaceae</taxon>
        <taxon>Trichodelitschia</taxon>
    </lineage>
</organism>
<dbReference type="OrthoDB" id="5985073at2759"/>
<dbReference type="GO" id="GO:0071966">
    <property type="term" value="P:fungal-type cell wall polysaccharide metabolic process"/>
    <property type="evidence" value="ECO:0007669"/>
    <property type="project" value="TreeGrafter"/>
</dbReference>
<gene>
    <name evidence="2" type="ORF">EJ06DRAFT_458935</name>
</gene>
<dbReference type="PANTHER" id="PTHR34154">
    <property type="entry name" value="ALKALI-SENSITIVE LINKAGE PROTEIN 1"/>
    <property type="match status" value="1"/>
</dbReference>
<reference evidence="2" key="1">
    <citation type="journal article" date="2020" name="Stud. Mycol.">
        <title>101 Dothideomycetes genomes: a test case for predicting lifestyles and emergence of pathogens.</title>
        <authorList>
            <person name="Haridas S."/>
            <person name="Albert R."/>
            <person name="Binder M."/>
            <person name="Bloem J."/>
            <person name="Labutti K."/>
            <person name="Salamov A."/>
            <person name="Andreopoulos B."/>
            <person name="Baker S."/>
            <person name="Barry K."/>
            <person name="Bills G."/>
            <person name="Bluhm B."/>
            <person name="Cannon C."/>
            <person name="Castanera R."/>
            <person name="Culley D."/>
            <person name="Daum C."/>
            <person name="Ezra D."/>
            <person name="Gonzalez J."/>
            <person name="Henrissat B."/>
            <person name="Kuo A."/>
            <person name="Liang C."/>
            <person name="Lipzen A."/>
            <person name="Lutzoni F."/>
            <person name="Magnuson J."/>
            <person name="Mondo S."/>
            <person name="Nolan M."/>
            <person name="Ohm R."/>
            <person name="Pangilinan J."/>
            <person name="Park H.-J."/>
            <person name="Ramirez L."/>
            <person name="Alfaro M."/>
            <person name="Sun H."/>
            <person name="Tritt A."/>
            <person name="Yoshinaga Y."/>
            <person name="Zwiers L.-H."/>
            <person name="Turgeon B."/>
            <person name="Goodwin S."/>
            <person name="Spatafora J."/>
            <person name="Crous P."/>
            <person name="Grigoriev I."/>
        </authorList>
    </citation>
    <scope>NUCLEOTIDE SEQUENCE</scope>
    <source>
        <strain evidence="2">CBS 262.69</strain>
    </source>
</reference>
<dbReference type="Pfam" id="PF11790">
    <property type="entry name" value="Glyco_hydro_cc"/>
    <property type="match status" value="1"/>
</dbReference>
<dbReference type="Gene3D" id="3.20.20.80">
    <property type="entry name" value="Glycosidases"/>
    <property type="match status" value="1"/>
</dbReference>
<sequence>KLNWVYNWCSTPPTNLSSTLLYTPMLWSPAQDHTAQWDDNVYALGNGTRLPTHLPPLLSFNEPDCPSQANLNETVAAAAWRVYFDKFRDAATLVSPAVTNGPAPGGLQWLQTFLGVCTGCTIHAIAIHWYGDADNVDGFMDYIQRAVVIGAGRKVWITEFHAQGSQSQVRAFLGTVLPWLDALDGVEKYAYFWEDGEWKDGKGGLGEAANVYAS</sequence>
<feature type="non-terminal residue" evidence="2">
    <location>
        <position position="1"/>
    </location>
</feature>
<dbReference type="InterPro" id="IPR017853">
    <property type="entry name" value="GH"/>
</dbReference>
<protein>
    <recommendedName>
        <fullName evidence="1">Asl1-like glycosyl hydrolase catalytic domain-containing protein</fullName>
    </recommendedName>
</protein>
<dbReference type="SUPFAM" id="SSF51445">
    <property type="entry name" value="(Trans)glycosidases"/>
    <property type="match status" value="1"/>
</dbReference>
<dbReference type="InterPro" id="IPR024655">
    <property type="entry name" value="Asl1_glyco_hydro_catalytic"/>
</dbReference>
<name>A0A6G1HIW8_9PEZI</name>
<dbReference type="PANTHER" id="PTHR34154:SF10">
    <property type="entry name" value="ASL1-LIKE GLYCOSYL HYDROLASE CATALYTIC DOMAIN-CONTAINING PROTEIN"/>
    <property type="match status" value="1"/>
</dbReference>
<evidence type="ECO:0000313" key="2">
    <source>
        <dbReference type="EMBL" id="KAF2395796.1"/>
    </source>
</evidence>